<comment type="caution">
    <text evidence="2">The sequence shown here is derived from an EMBL/GenBank/DDBJ whole genome shotgun (WGS) entry which is preliminary data.</text>
</comment>
<dbReference type="EMBL" id="JAPFQN010000006">
    <property type="protein sequence ID" value="MCX2744680.1"/>
    <property type="molecule type" value="Genomic_DNA"/>
</dbReference>
<evidence type="ECO:0000313" key="2">
    <source>
        <dbReference type="EMBL" id="MCX2744680.1"/>
    </source>
</evidence>
<reference evidence="2 3" key="1">
    <citation type="submission" date="2022-11" db="EMBL/GenBank/DDBJ databases">
        <title>The characterization of three novel Bacteroidetes species and genomic analysis of their roles in tidal elemental geochemical cycles.</title>
        <authorList>
            <person name="Ma K."/>
        </authorList>
    </citation>
    <scope>NUCLEOTIDE SEQUENCE [LARGE SCALE GENOMIC DNA]</scope>
    <source>
        <strain evidence="2 3">M17</strain>
    </source>
</reference>
<proteinExistence type="predicted"/>
<keyword evidence="3" id="KW-1185">Reference proteome</keyword>
<gene>
    <name evidence="2" type="ORF">OO013_12430</name>
</gene>
<evidence type="ECO:0000256" key="1">
    <source>
        <dbReference type="SAM" id="SignalP"/>
    </source>
</evidence>
<dbReference type="Proteomes" id="UP001209885">
    <property type="component" value="Unassembled WGS sequence"/>
</dbReference>
<organism evidence="2 3">
    <name type="scientific">Mangrovivirga halotolerans</name>
    <dbReference type="NCBI Taxonomy" id="2993936"/>
    <lineage>
        <taxon>Bacteria</taxon>
        <taxon>Pseudomonadati</taxon>
        <taxon>Bacteroidota</taxon>
        <taxon>Cytophagia</taxon>
        <taxon>Cytophagales</taxon>
        <taxon>Mangrovivirgaceae</taxon>
        <taxon>Mangrovivirga</taxon>
    </lineage>
</organism>
<name>A0ABT3RSC0_9BACT</name>
<evidence type="ECO:0008006" key="4">
    <source>
        <dbReference type="Google" id="ProtNLM"/>
    </source>
</evidence>
<accession>A0ABT3RSC0</accession>
<sequence>MKLFFNRFTIALLFAIGFNQSNFAQTMNSPYTSYGVGEVLDNSLSHNQSMGGVGIGLPSFIHLNNVNPAWLPFNKLSTFEAALSGERRTIESSEGTTTPINGSVRYLTFGVPLKLNFWNLSVGLSPYSVVNYDFLATGDVSNEPGVNLNRLSEGEGGIGKAFLAQGFQYKDIYFGFRFNYYFGSTTRSTGQYVGDENTLISRYIIEVSDRRNISDFNFDFGLGYNYKVNKNSFLNAGVIYRPESKMSTNYLSTFRRQTLTGTTIDADTIFDGSGDQIMPQQIGFGLGYRKLKSGYNHWSVGFDAVFDQWSAYNNNEGQENLRNSSKFAIGASYTPDAANVESYLKRITYRLGTFYKQTPYNLNNQGLDEFGMNLGLHLPVKNASVINIVLGYGSRGSLSNNVLKEQYFSITIGATFNGKRWERSPWYN</sequence>
<dbReference type="RefSeq" id="WP_266057149.1">
    <property type="nucleotide sequence ID" value="NZ_JAPFQN010000006.1"/>
</dbReference>
<feature type="signal peptide" evidence="1">
    <location>
        <begin position="1"/>
        <end position="24"/>
    </location>
</feature>
<feature type="chain" id="PRO_5047136860" description="Long-subunit fatty acid transport protein" evidence="1">
    <location>
        <begin position="25"/>
        <end position="428"/>
    </location>
</feature>
<dbReference type="SUPFAM" id="SSF56935">
    <property type="entry name" value="Porins"/>
    <property type="match status" value="1"/>
</dbReference>
<protein>
    <recommendedName>
        <fullName evidence="4">Long-subunit fatty acid transport protein</fullName>
    </recommendedName>
</protein>
<keyword evidence="1" id="KW-0732">Signal</keyword>
<evidence type="ECO:0000313" key="3">
    <source>
        <dbReference type="Proteomes" id="UP001209885"/>
    </source>
</evidence>